<dbReference type="EMBL" id="HG938353">
    <property type="protein sequence ID" value="CDN47566.1"/>
    <property type="molecule type" value="Genomic_DNA"/>
</dbReference>
<sequence length="323" mass="34533">MTDANITRLGQINGAGSVDATFAKIYAGEVLTAFEKATVMADRHMTRSISSGKSAAFPATGLIDAFYHTPGAELLGQKVNQNEVLIHIDDLLVSDAYFANIDEAKNHYDMRSIVTTEQGRKLAQVMDRHILQVGVLAARAANAVSGLPGGSVVLPTESGMPQSADFLANGDHLAAALFAAAQKFDEKDVPEEDRYAFVRPAQYYKLVQAEKTINRDFGGAGAYSDGKVYRVAGIEIVKTNNLPSTLIEAGVEAGGEPARYAGDFSKTAMLVMQKQAVGTVKLLDLGLDAGYDPRRQAHFVISKYAVGHGILRPQASIEVRSAA</sequence>
<dbReference type="Proteomes" id="UP000028181">
    <property type="component" value="Chromosome I"/>
</dbReference>
<dbReference type="HOGENOM" id="CLU_862957_0_0_5"/>
<protein>
    <submittedName>
        <fullName evidence="2">Major capsid protein 10A</fullName>
    </submittedName>
</protein>
<keyword evidence="3" id="KW-1185">Reference proteome</keyword>
<feature type="domain" description="Capsid Gp10A/Gp10B-like" evidence="1">
    <location>
        <begin position="57"/>
        <end position="319"/>
    </location>
</feature>
<dbReference type="GeneID" id="24257330"/>
<name>A0A068SP69_NEOGA</name>
<dbReference type="KEGG" id="ngg:RG540_CH13860"/>
<dbReference type="AlphaFoldDB" id="A0A068SP69"/>
<organism evidence="2 3">
    <name type="scientific">Neorhizobium galegae bv. orientalis str. HAMBI 540</name>
    <dbReference type="NCBI Taxonomy" id="1028800"/>
    <lineage>
        <taxon>Bacteria</taxon>
        <taxon>Pseudomonadati</taxon>
        <taxon>Pseudomonadota</taxon>
        <taxon>Alphaproteobacteria</taxon>
        <taxon>Hyphomicrobiales</taxon>
        <taxon>Rhizobiaceae</taxon>
        <taxon>Rhizobium/Agrobacterium group</taxon>
        <taxon>Neorhizobium</taxon>
    </lineage>
</organism>
<accession>A0A068SP69</accession>
<evidence type="ECO:0000259" key="1">
    <source>
        <dbReference type="Pfam" id="PF21703"/>
    </source>
</evidence>
<proteinExistence type="predicted"/>
<dbReference type="PATRIC" id="fig|1028800.3.peg.1401"/>
<dbReference type="eggNOG" id="ENOG502Z8QR">
    <property type="taxonomic scope" value="Bacteria"/>
</dbReference>
<evidence type="ECO:0000313" key="2">
    <source>
        <dbReference type="EMBL" id="CDN47566.1"/>
    </source>
</evidence>
<dbReference type="OrthoDB" id="1634547at2"/>
<dbReference type="Pfam" id="PF21703">
    <property type="entry name" value="Gp10A-like"/>
    <property type="match status" value="1"/>
</dbReference>
<dbReference type="RefSeq" id="WP_038593205.1">
    <property type="nucleotide sequence ID" value="NZ_HG938353.1"/>
</dbReference>
<gene>
    <name evidence="2" type="ORF">RG540_CH13860</name>
</gene>
<dbReference type="InterPro" id="IPR049301">
    <property type="entry name" value="Capsid_Gp10A/Gp10B-like_dom"/>
</dbReference>
<evidence type="ECO:0000313" key="3">
    <source>
        <dbReference type="Proteomes" id="UP000028181"/>
    </source>
</evidence>
<reference evidence="3" key="1">
    <citation type="journal article" date="2014" name="BMC Genomics">
        <title>Genome sequencing of two Neorhizobium galegae strains reveals a noeT gene responsible for the unusual acetylation of the nodulation factors.</title>
        <authorList>
            <person name="Osterman J."/>
            <person name="Marsh J."/>
            <person name="Laine P.K."/>
            <person name="Zeng Z."/>
            <person name="Alatalo E."/>
            <person name="Sullivan J.T."/>
            <person name="Young J.P."/>
            <person name="Thomas-Oates J."/>
            <person name="Paulin L."/>
            <person name="Lindstrom K."/>
        </authorList>
    </citation>
    <scope>NUCLEOTIDE SEQUENCE [LARGE SCALE GENOMIC DNA]</scope>
    <source>
        <strain evidence="3">HAMBI 540</strain>
    </source>
</reference>